<keyword evidence="1" id="KW-0732">Signal</keyword>
<dbReference type="AlphaFoldDB" id="A0A6A3GW75"/>
<dbReference type="EMBL" id="QXGC01005493">
    <property type="protein sequence ID" value="KAE9165119.1"/>
    <property type="molecule type" value="Genomic_DNA"/>
</dbReference>
<dbReference type="EMBL" id="QXFZ01005316">
    <property type="protein sequence ID" value="KAE9061280.1"/>
    <property type="molecule type" value="Genomic_DNA"/>
</dbReference>
<evidence type="ECO:0000313" key="20">
    <source>
        <dbReference type="Proteomes" id="UP000486351"/>
    </source>
</evidence>
<dbReference type="Proteomes" id="UP000440367">
    <property type="component" value="Unassembled WGS sequence"/>
</dbReference>
<feature type="signal peptide" evidence="1">
    <location>
        <begin position="1"/>
        <end position="23"/>
    </location>
</feature>
<dbReference type="Proteomes" id="UP000488956">
    <property type="component" value="Unassembled WGS sequence"/>
</dbReference>
<dbReference type="Proteomes" id="UP000441208">
    <property type="component" value="Unassembled WGS sequence"/>
</dbReference>
<dbReference type="Proteomes" id="UP000429523">
    <property type="component" value="Unassembled WGS sequence"/>
</dbReference>
<evidence type="ECO:0000313" key="6">
    <source>
        <dbReference type="EMBL" id="KAE9067201.1"/>
    </source>
</evidence>
<evidence type="ECO:0000313" key="5">
    <source>
        <dbReference type="EMBL" id="KAE9061280.1"/>
    </source>
</evidence>
<evidence type="ECO:0000313" key="10">
    <source>
        <dbReference type="EMBL" id="KAE9266743.1"/>
    </source>
</evidence>
<evidence type="ECO:0000313" key="12">
    <source>
        <dbReference type="Proteomes" id="UP000429523"/>
    </source>
</evidence>
<evidence type="ECO:0000313" key="13">
    <source>
        <dbReference type="Proteomes" id="UP000433483"/>
    </source>
</evidence>
<protein>
    <submittedName>
        <fullName evidence="3">Uncharacterized protein</fullName>
    </submittedName>
</protein>
<sequence>MGLFLSTNSSGIWPFWRIMYVLADCTIRCCICGTRSQPVLADFQQTLWIRPNSGG</sequence>
<evidence type="ECO:0000256" key="1">
    <source>
        <dbReference type="SAM" id="SignalP"/>
    </source>
</evidence>
<evidence type="ECO:0000313" key="3">
    <source>
        <dbReference type="EMBL" id="KAE8961309.1"/>
    </source>
</evidence>
<comment type="caution">
    <text evidence="3">The sequence shown here is derived from an EMBL/GenBank/DDBJ whole genome shotgun (WGS) entry which is preliminary data.</text>
</comment>
<evidence type="ECO:0000313" key="16">
    <source>
        <dbReference type="Proteomes" id="UP000440732"/>
    </source>
</evidence>
<evidence type="ECO:0000313" key="2">
    <source>
        <dbReference type="EMBL" id="KAE8919092.1"/>
    </source>
</evidence>
<dbReference type="EMBL" id="QXFW01005674">
    <property type="protein sequence ID" value="KAE8961309.1"/>
    <property type="molecule type" value="Genomic_DNA"/>
</dbReference>
<evidence type="ECO:0000313" key="19">
    <source>
        <dbReference type="Proteomes" id="UP000476176"/>
    </source>
</evidence>
<accession>A0A6A3GW75</accession>
<dbReference type="Proteomes" id="UP000476176">
    <property type="component" value="Unassembled WGS sequence"/>
</dbReference>
<dbReference type="EMBL" id="QXGD01005121">
    <property type="protein sequence ID" value="KAE9167358.1"/>
    <property type="molecule type" value="Genomic_DNA"/>
</dbReference>
<evidence type="ECO:0000313" key="18">
    <source>
        <dbReference type="Proteomes" id="UP000460718"/>
    </source>
</evidence>
<evidence type="ECO:0000313" key="7">
    <source>
        <dbReference type="EMBL" id="KAE9160128.1"/>
    </source>
</evidence>
<evidence type="ECO:0000313" key="11">
    <source>
        <dbReference type="EMBL" id="KAE9271876.1"/>
    </source>
</evidence>
<evidence type="ECO:0000313" key="17">
    <source>
        <dbReference type="Proteomes" id="UP000441208"/>
    </source>
</evidence>
<dbReference type="EMBL" id="QXGF01004987">
    <property type="protein sequence ID" value="KAE8919092.1"/>
    <property type="molecule type" value="Genomic_DNA"/>
</dbReference>
<evidence type="ECO:0000313" key="15">
    <source>
        <dbReference type="Proteomes" id="UP000440367"/>
    </source>
</evidence>
<evidence type="ECO:0000313" key="9">
    <source>
        <dbReference type="EMBL" id="KAE9167358.1"/>
    </source>
</evidence>
<feature type="chain" id="PRO_5033872193" evidence="1">
    <location>
        <begin position="24"/>
        <end position="55"/>
    </location>
</feature>
<evidence type="ECO:0000313" key="8">
    <source>
        <dbReference type="EMBL" id="KAE9165119.1"/>
    </source>
</evidence>
<dbReference type="Proteomes" id="UP000437068">
    <property type="component" value="Unassembled WGS sequence"/>
</dbReference>
<evidence type="ECO:0000313" key="21">
    <source>
        <dbReference type="Proteomes" id="UP000488956"/>
    </source>
</evidence>
<dbReference type="EMBL" id="QXGB01006830">
    <property type="protein sequence ID" value="KAE9160128.1"/>
    <property type="molecule type" value="Genomic_DNA"/>
</dbReference>
<name>A0A6A3GW75_9STRA</name>
<dbReference type="OrthoDB" id="10319316at2759"/>
<evidence type="ECO:0000313" key="4">
    <source>
        <dbReference type="EMBL" id="KAE9061185.1"/>
    </source>
</evidence>
<dbReference type="Proteomes" id="UP000440732">
    <property type="component" value="Unassembled WGS sequence"/>
</dbReference>
<dbReference type="EMBL" id="QXFY01005539">
    <property type="protein sequence ID" value="KAE9271876.1"/>
    <property type="molecule type" value="Genomic_DNA"/>
</dbReference>
<dbReference type="Proteomes" id="UP000460718">
    <property type="component" value="Unassembled WGS sequence"/>
</dbReference>
<proteinExistence type="predicted"/>
<gene>
    <name evidence="10" type="ORF">PF001_g30350</name>
    <name evidence="9" type="ORF">PF002_g30897</name>
    <name evidence="8" type="ORF">PF004_g29603</name>
    <name evidence="7" type="ORF">PF005_g31775</name>
    <name evidence="6" type="ORF">PF006_g30045</name>
    <name evidence="5" type="ORF">PF007_g30314</name>
    <name evidence="11" type="ORF">PF008_g30244</name>
    <name evidence="2" type="ORF">PF009_g30594</name>
    <name evidence="4" type="ORF">PF010_g29909</name>
    <name evidence="3" type="ORF">PF011_g29798</name>
</gene>
<dbReference type="Proteomes" id="UP000433483">
    <property type="component" value="Unassembled WGS sequence"/>
</dbReference>
<keyword evidence="13" id="KW-1185">Reference proteome</keyword>
<reference evidence="18 19" key="1">
    <citation type="submission" date="2018-09" db="EMBL/GenBank/DDBJ databases">
        <title>Genomic investigation of the strawberry pathogen Phytophthora fragariae indicates pathogenicity is determined by transcriptional variation in three key races.</title>
        <authorList>
            <person name="Adams T.M."/>
            <person name="Armitage A.D."/>
            <person name="Sobczyk M.K."/>
            <person name="Bates H.J."/>
            <person name="Dunwell J.M."/>
            <person name="Nellist C.F."/>
            <person name="Harrison R.J."/>
        </authorList>
    </citation>
    <scope>NUCLEOTIDE SEQUENCE [LARGE SCALE GENOMIC DNA]</scope>
    <source>
        <strain evidence="10 14">A4</strain>
        <strain evidence="9 15">BC-1</strain>
        <strain evidence="8 19">BC-23</strain>
        <strain evidence="7 13">NOV-27</strain>
        <strain evidence="6 16">NOV-5</strain>
        <strain evidence="5 17">NOV-71</strain>
        <strain evidence="11 20">NOV-77</strain>
        <strain evidence="2 12">NOV-9</strain>
        <strain evidence="4 21">ONT-3</strain>
        <strain evidence="3 18">SCRP245</strain>
    </source>
</reference>
<dbReference type="EMBL" id="QXGA01005422">
    <property type="protein sequence ID" value="KAE9067201.1"/>
    <property type="molecule type" value="Genomic_DNA"/>
</dbReference>
<evidence type="ECO:0000313" key="14">
    <source>
        <dbReference type="Proteomes" id="UP000437068"/>
    </source>
</evidence>
<dbReference type="EMBL" id="QXFX01005290">
    <property type="protein sequence ID" value="KAE9061185.1"/>
    <property type="molecule type" value="Genomic_DNA"/>
</dbReference>
<dbReference type="EMBL" id="QXGE01005732">
    <property type="protein sequence ID" value="KAE9266743.1"/>
    <property type="molecule type" value="Genomic_DNA"/>
</dbReference>
<dbReference type="Proteomes" id="UP000486351">
    <property type="component" value="Unassembled WGS sequence"/>
</dbReference>
<organism evidence="3 18">
    <name type="scientific">Phytophthora fragariae</name>
    <dbReference type="NCBI Taxonomy" id="53985"/>
    <lineage>
        <taxon>Eukaryota</taxon>
        <taxon>Sar</taxon>
        <taxon>Stramenopiles</taxon>
        <taxon>Oomycota</taxon>
        <taxon>Peronosporomycetes</taxon>
        <taxon>Peronosporales</taxon>
        <taxon>Peronosporaceae</taxon>
        <taxon>Phytophthora</taxon>
    </lineage>
</organism>